<comment type="caution">
    <text evidence="2">The sequence shown here is derived from an EMBL/GenBank/DDBJ whole genome shotgun (WGS) entry which is preliminary data.</text>
</comment>
<dbReference type="AlphaFoldDB" id="A0A8J3PDZ7"/>
<protein>
    <submittedName>
        <fullName evidence="2">Uncharacterized protein</fullName>
    </submittedName>
</protein>
<accession>A0A8J3PDZ7</accession>
<dbReference type="EMBL" id="BONJ01000008">
    <property type="protein sequence ID" value="GIG14026.1"/>
    <property type="molecule type" value="Genomic_DNA"/>
</dbReference>
<evidence type="ECO:0000256" key="1">
    <source>
        <dbReference type="SAM" id="MobiDB-lite"/>
    </source>
</evidence>
<gene>
    <name evidence="2" type="ORF">Cme02nite_23580</name>
</gene>
<name>A0A8J3PDZ7_9ACTN</name>
<evidence type="ECO:0000313" key="3">
    <source>
        <dbReference type="Proteomes" id="UP000660339"/>
    </source>
</evidence>
<keyword evidence="3" id="KW-1185">Reference proteome</keyword>
<reference evidence="2" key="1">
    <citation type="submission" date="2021-01" db="EMBL/GenBank/DDBJ databases">
        <title>Whole genome shotgun sequence of Catellatospora methionotrophica NBRC 14553.</title>
        <authorList>
            <person name="Komaki H."/>
            <person name="Tamura T."/>
        </authorList>
    </citation>
    <scope>NUCLEOTIDE SEQUENCE</scope>
    <source>
        <strain evidence="2">NBRC 14553</strain>
    </source>
</reference>
<sequence>MATGDTLPDAATDEVTSPRCTATVAGAAGAGSAPCHATTVTTATAMSTAAPAATHRRRLPRTTNVMAGSLAAAAR</sequence>
<dbReference type="Proteomes" id="UP000660339">
    <property type="component" value="Unassembled WGS sequence"/>
</dbReference>
<evidence type="ECO:0000313" key="2">
    <source>
        <dbReference type="EMBL" id="GIG14026.1"/>
    </source>
</evidence>
<proteinExistence type="predicted"/>
<feature type="region of interest" description="Disordered" evidence="1">
    <location>
        <begin position="46"/>
        <end position="75"/>
    </location>
</feature>
<organism evidence="2 3">
    <name type="scientific">Catellatospora methionotrophica</name>
    <dbReference type="NCBI Taxonomy" id="121620"/>
    <lineage>
        <taxon>Bacteria</taxon>
        <taxon>Bacillati</taxon>
        <taxon>Actinomycetota</taxon>
        <taxon>Actinomycetes</taxon>
        <taxon>Micromonosporales</taxon>
        <taxon>Micromonosporaceae</taxon>
        <taxon>Catellatospora</taxon>
    </lineage>
</organism>